<reference evidence="2" key="1">
    <citation type="submission" date="2018-05" db="EMBL/GenBank/DDBJ databases">
        <authorList>
            <person name="Lanie J.A."/>
            <person name="Ng W.-L."/>
            <person name="Kazmierczak K.M."/>
            <person name="Andrzejewski T.M."/>
            <person name="Davidsen T.M."/>
            <person name="Wayne K.J."/>
            <person name="Tettelin H."/>
            <person name="Glass J.I."/>
            <person name="Rusch D."/>
            <person name="Podicherti R."/>
            <person name="Tsui H.-C.T."/>
            <person name="Winkler M.E."/>
        </authorList>
    </citation>
    <scope>NUCLEOTIDE SEQUENCE</scope>
</reference>
<sequence length="268" mass="30187">MKNRTIILVTLIIAGSLHARDWVEVNSPSPAEPSISAISSGQESVKIFFELSGYFIDKTDEGNKITFPDGVSILEKGSPDVPIITRSIQIPDLAKMELKVLDSDFIDVPLDNLIPSKGNLTRDIKIQDVPYEKGDAYENDSFFPEVISYLRDPHIIRTKRGQAVVIQPIQYNPVQGVLRVYTNIILEASPNGISSVNPLVRYPDKNSGVREMEEIYKQHFVNYSSTTDRYTPVDEDGTMLIICYGPFIDSMQPFIDWKTKRGMQTELV</sequence>
<name>A0A381TPB7_9ZZZZ</name>
<dbReference type="InterPro" id="IPR012600">
    <property type="entry name" value="Propeptide_C25"/>
</dbReference>
<evidence type="ECO:0000313" key="2">
    <source>
        <dbReference type="EMBL" id="SVA17358.1"/>
    </source>
</evidence>
<feature type="domain" description="Gingipain propeptide" evidence="1">
    <location>
        <begin position="32"/>
        <end position="191"/>
    </location>
</feature>
<feature type="non-terminal residue" evidence="2">
    <location>
        <position position="1"/>
    </location>
</feature>
<protein>
    <recommendedName>
        <fullName evidence="1">Gingipain propeptide domain-containing protein</fullName>
    </recommendedName>
</protein>
<dbReference type="Pfam" id="PF08126">
    <property type="entry name" value="Propeptide_C25"/>
    <property type="match status" value="1"/>
</dbReference>
<dbReference type="EMBL" id="UINC01004859">
    <property type="protein sequence ID" value="SVA17358.1"/>
    <property type="molecule type" value="Genomic_DNA"/>
</dbReference>
<dbReference type="AlphaFoldDB" id="A0A381TPB7"/>
<dbReference type="Gene3D" id="2.60.40.3800">
    <property type="match status" value="1"/>
</dbReference>
<evidence type="ECO:0000259" key="1">
    <source>
        <dbReference type="Pfam" id="PF08126"/>
    </source>
</evidence>
<dbReference type="InterPro" id="IPR038490">
    <property type="entry name" value="Gingipain_propep_sf"/>
</dbReference>
<feature type="non-terminal residue" evidence="2">
    <location>
        <position position="268"/>
    </location>
</feature>
<accession>A0A381TPB7</accession>
<proteinExistence type="predicted"/>
<gene>
    <name evidence="2" type="ORF">METZ01_LOCUS70212</name>
</gene>
<organism evidence="2">
    <name type="scientific">marine metagenome</name>
    <dbReference type="NCBI Taxonomy" id="408172"/>
    <lineage>
        <taxon>unclassified sequences</taxon>
        <taxon>metagenomes</taxon>
        <taxon>ecological metagenomes</taxon>
    </lineage>
</organism>
<dbReference type="GO" id="GO:0004197">
    <property type="term" value="F:cysteine-type endopeptidase activity"/>
    <property type="evidence" value="ECO:0007669"/>
    <property type="project" value="InterPro"/>
</dbReference>